<dbReference type="eggNOG" id="COG0183">
    <property type="taxonomic scope" value="Bacteria"/>
</dbReference>
<name>B0SV85_CAUSK</name>
<dbReference type="SUPFAM" id="SSF53901">
    <property type="entry name" value="Thiolase-like"/>
    <property type="match status" value="1"/>
</dbReference>
<gene>
    <name evidence="2" type="ordered locus">Caul_3849</name>
</gene>
<protein>
    <recommendedName>
        <fullName evidence="1">Thiolase C-terminal domain-containing protein</fullName>
    </recommendedName>
</protein>
<dbReference type="GO" id="GO:0016747">
    <property type="term" value="F:acyltransferase activity, transferring groups other than amino-acyl groups"/>
    <property type="evidence" value="ECO:0007669"/>
    <property type="project" value="InterPro"/>
</dbReference>
<evidence type="ECO:0000259" key="1">
    <source>
        <dbReference type="Pfam" id="PF02803"/>
    </source>
</evidence>
<dbReference type="HOGENOM" id="CLU_3005720_0_0_5"/>
<sequence>MTAAYVRDGIRTPFGASGARMALTALRQLEAPGGQRALATLCIGADQGAARALERA</sequence>
<dbReference type="InterPro" id="IPR016039">
    <property type="entry name" value="Thiolase-like"/>
</dbReference>
<dbReference type="AlphaFoldDB" id="B0SV85"/>
<dbReference type="KEGG" id="cak:Caul_3849"/>
<dbReference type="Pfam" id="PF02803">
    <property type="entry name" value="Thiolase_C"/>
    <property type="match status" value="1"/>
</dbReference>
<dbReference type="STRING" id="366602.Caul_3849"/>
<evidence type="ECO:0000313" key="2">
    <source>
        <dbReference type="EMBL" id="ABZ72975.1"/>
    </source>
</evidence>
<dbReference type="Gene3D" id="3.40.47.10">
    <property type="match status" value="1"/>
</dbReference>
<dbReference type="InterPro" id="IPR020617">
    <property type="entry name" value="Thiolase_C"/>
</dbReference>
<proteinExistence type="predicted"/>
<accession>B0SV85</accession>
<feature type="domain" description="Thiolase C-terminal" evidence="1">
    <location>
        <begin position="12"/>
        <end position="54"/>
    </location>
</feature>
<reference evidence="2" key="1">
    <citation type="submission" date="2008-01" db="EMBL/GenBank/DDBJ databases">
        <title>Complete sequence of chromosome of Caulobacter sp. K31.</title>
        <authorList>
            <consortium name="US DOE Joint Genome Institute"/>
            <person name="Copeland A."/>
            <person name="Lucas S."/>
            <person name="Lapidus A."/>
            <person name="Barry K."/>
            <person name="Glavina del Rio T."/>
            <person name="Dalin E."/>
            <person name="Tice H."/>
            <person name="Pitluck S."/>
            <person name="Bruce D."/>
            <person name="Goodwin L."/>
            <person name="Thompson L.S."/>
            <person name="Brettin T."/>
            <person name="Detter J.C."/>
            <person name="Han C."/>
            <person name="Schmutz J."/>
            <person name="Larimer F."/>
            <person name="Land M."/>
            <person name="Hauser L."/>
            <person name="Kyrpides N."/>
            <person name="Kim E."/>
            <person name="Stephens C."/>
            <person name="Richardson P."/>
        </authorList>
    </citation>
    <scope>NUCLEOTIDE SEQUENCE [LARGE SCALE GENOMIC DNA]</scope>
    <source>
        <strain evidence="2">K31</strain>
    </source>
</reference>
<organism evidence="2">
    <name type="scientific">Caulobacter sp. (strain K31)</name>
    <dbReference type="NCBI Taxonomy" id="366602"/>
    <lineage>
        <taxon>Bacteria</taxon>
        <taxon>Pseudomonadati</taxon>
        <taxon>Pseudomonadota</taxon>
        <taxon>Alphaproteobacteria</taxon>
        <taxon>Caulobacterales</taxon>
        <taxon>Caulobacteraceae</taxon>
        <taxon>Caulobacter</taxon>
    </lineage>
</organism>
<dbReference type="EMBL" id="CP000927">
    <property type="protein sequence ID" value="ABZ72975.1"/>
    <property type="molecule type" value="Genomic_DNA"/>
</dbReference>